<name>A0ABP8RZI6_9PSEU</name>
<dbReference type="Gene3D" id="3.30.43.10">
    <property type="entry name" value="Uridine Diphospho-n-acetylenolpyruvylglucosamine Reductase, domain 2"/>
    <property type="match status" value="1"/>
</dbReference>
<keyword evidence="3" id="KW-0560">Oxidoreductase</keyword>
<dbReference type="Pfam" id="PF00941">
    <property type="entry name" value="FAD_binding_5"/>
    <property type="match status" value="1"/>
</dbReference>
<dbReference type="InterPro" id="IPR036318">
    <property type="entry name" value="FAD-bd_PCMH-like_sf"/>
</dbReference>
<keyword evidence="1" id="KW-0285">Flavoprotein</keyword>
<dbReference type="PROSITE" id="PS51387">
    <property type="entry name" value="FAD_PCMH"/>
    <property type="match status" value="1"/>
</dbReference>
<dbReference type="SUPFAM" id="SSF55447">
    <property type="entry name" value="CO dehydrogenase flavoprotein C-terminal domain-like"/>
    <property type="match status" value="1"/>
</dbReference>
<dbReference type="InterPro" id="IPR036683">
    <property type="entry name" value="CO_DH_flav_C_dom_sf"/>
</dbReference>
<keyword evidence="2" id="KW-0274">FAD</keyword>
<comment type="caution">
    <text evidence="5">The sequence shown here is derived from an EMBL/GenBank/DDBJ whole genome shotgun (WGS) entry which is preliminary data.</text>
</comment>
<dbReference type="InterPro" id="IPR016169">
    <property type="entry name" value="FAD-bd_PCMH_sub2"/>
</dbReference>
<evidence type="ECO:0000256" key="1">
    <source>
        <dbReference type="ARBA" id="ARBA00022630"/>
    </source>
</evidence>
<gene>
    <name evidence="5" type="ORF">GCM10023175_55990</name>
</gene>
<feature type="domain" description="FAD-binding PCMH-type" evidence="4">
    <location>
        <begin position="1"/>
        <end position="177"/>
    </location>
</feature>
<organism evidence="5 6">
    <name type="scientific">Pseudonocardia xishanensis</name>
    <dbReference type="NCBI Taxonomy" id="630995"/>
    <lineage>
        <taxon>Bacteria</taxon>
        <taxon>Bacillati</taxon>
        <taxon>Actinomycetota</taxon>
        <taxon>Actinomycetes</taxon>
        <taxon>Pseudonocardiales</taxon>
        <taxon>Pseudonocardiaceae</taxon>
        <taxon>Pseudonocardia</taxon>
    </lineage>
</organism>
<evidence type="ECO:0000313" key="6">
    <source>
        <dbReference type="Proteomes" id="UP001501598"/>
    </source>
</evidence>
<dbReference type="InterPro" id="IPR005107">
    <property type="entry name" value="CO_DH_flav_C"/>
</dbReference>
<dbReference type="SMART" id="SM01092">
    <property type="entry name" value="CO_deh_flav_C"/>
    <property type="match status" value="1"/>
</dbReference>
<evidence type="ECO:0000259" key="4">
    <source>
        <dbReference type="PROSITE" id="PS51387"/>
    </source>
</evidence>
<protein>
    <submittedName>
        <fullName evidence="5">FAD binding domain-containing protein</fullName>
    </submittedName>
</protein>
<evidence type="ECO:0000256" key="3">
    <source>
        <dbReference type="ARBA" id="ARBA00023002"/>
    </source>
</evidence>
<evidence type="ECO:0000256" key="2">
    <source>
        <dbReference type="ARBA" id="ARBA00022827"/>
    </source>
</evidence>
<proteinExistence type="predicted"/>
<dbReference type="InterPro" id="IPR016167">
    <property type="entry name" value="FAD-bd_PCMH_sub1"/>
</dbReference>
<reference evidence="6" key="1">
    <citation type="journal article" date="2019" name="Int. J. Syst. Evol. Microbiol.">
        <title>The Global Catalogue of Microorganisms (GCM) 10K type strain sequencing project: providing services to taxonomists for standard genome sequencing and annotation.</title>
        <authorList>
            <consortium name="The Broad Institute Genomics Platform"/>
            <consortium name="The Broad Institute Genome Sequencing Center for Infectious Disease"/>
            <person name="Wu L."/>
            <person name="Ma J."/>
        </authorList>
    </citation>
    <scope>NUCLEOTIDE SEQUENCE [LARGE SCALE GENOMIC DNA]</scope>
    <source>
        <strain evidence="6">JCM 17906</strain>
    </source>
</reference>
<dbReference type="InterPro" id="IPR051312">
    <property type="entry name" value="Diverse_Substr_Oxidored"/>
</dbReference>
<evidence type="ECO:0000313" key="5">
    <source>
        <dbReference type="EMBL" id="GAA4555545.1"/>
    </source>
</evidence>
<keyword evidence="6" id="KW-1185">Reference proteome</keyword>
<dbReference type="Pfam" id="PF03450">
    <property type="entry name" value="CO_deh_flav_C"/>
    <property type="match status" value="1"/>
</dbReference>
<dbReference type="InterPro" id="IPR016166">
    <property type="entry name" value="FAD-bd_PCMH"/>
</dbReference>
<dbReference type="Gene3D" id="3.30.465.10">
    <property type="match status" value="1"/>
</dbReference>
<sequence length="289" mass="30643">MKPPRFRYVRPTTLDEALDLRADEDIESVILAGGQSLIPMMNFRLARPELVIDIGGIKELRAISRTTDALVVGAGTRQADALIAPEVASGAPLFIQALRHVGHVAIRNRGTVGGSIAHADPAAELPVALLALDGSVVAQDRSGRRTVRATELFETAFTTSLRSTEILVEVHAPVEPRAQVSFVEISRRHGDFALVSAAVSTTVDDGRFSSVRIALGGVAHVPVRCEAAEQLALEGGPTADHIREVARAAAAGIDPSDDFHATAAYRRQVTAVLVERAITDTCGVLTEVA</sequence>
<dbReference type="InterPro" id="IPR002346">
    <property type="entry name" value="Mopterin_DH_FAD-bd"/>
</dbReference>
<dbReference type="Proteomes" id="UP001501598">
    <property type="component" value="Unassembled WGS sequence"/>
</dbReference>
<dbReference type="PANTHER" id="PTHR42659:SF2">
    <property type="entry name" value="XANTHINE DEHYDROGENASE SUBUNIT C-RELATED"/>
    <property type="match status" value="1"/>
</dbReference>
<dbReference type="EMBL" id="BAABGT010000093">
    <property type="protein sequence ID" value="GAA4555545.1"/>
    <property type="molecule type" value="Genomic_DNA"/>
</dbReference>
<dbReference type="Gene3D" id="3.30.390.50">
    <property type="entry name" value="CO dehydrogenase flavoprotein, C-terminal domain"/>
    <property type="match status" value="1"/>
</dbReference>
<dbReference type="PANTHER" id="PTHR42659">
    <property type="entry name" value="XANTHINE DEHYDROGENASE SUBUNIT C-RELATED"/>
    <property type="match status" value="1"/>
</dbReference>
<dbReference type="SUPFAM" id="SSF56176">
    <property type="entry name" value="FAD-binding/transporter-associated domain-like"/>
    <property type="match status" value="1"/>
</dbReference>
<accession>A0ABP8RZI6</accession>